<evidence type="ECO:0000313" key="3">
    <source>
        <dbReference type="EMBL" id="CAI9917637.1"/>
    </source>
</evidence>
<comment type="caution">
    <text evidence="3">The sequence shown here is derived from an EMBL/GenBank/DDBJ whole genome shotgun (WGS) entry which is preliminary data.</text>
</comment>
<evidence type="ECO:0000256" key="1">
    <source>
        <dbReference type="SAM" id="MobiDB-lite"/>
    </source>
</evidence>
<feature type="transmembrane region" description="Helical" evidence="2">
    <location>
        <begin position="51"/>
        <end position="84"/>
    </location>
</feature>
<proteinExistence type="predicted"/>
<evidence type="ECO:0000313" key="5">
    <source>
        <dbReference type="Proteomes" id="UP001642409"/>
    </source>
</evidence>
<feature type="compositionally biased region" description="Low complexity" evidence="1">
    <location>
        <begin position="362"/>
        <end position="388"/>
    </location>
</feature>
<keyword evidence="2" id="KW-0472">Membrane</keyword>
<reference evidence="4 5" key="2">
    <citation type="submission" date="2024-07" db="EMBL/GenBank/DDBJ databases">
        <authorList>
            <person name="Akdeniz Z."/>
        </authorList>
    </citation>
    <scope>NUCLEOTIDE SEQUENCE [LARGE SCALE GENOMIC DNA]</scope>
</reference>
<evidence type="ECO:0000313" key="4">
    <source>
        <dbReference type="EMBL" id="CAL6057569.1"/>
    </source>
</evidence>
<organism evidence="3">
    <name type="scientific">Hexamita inflata</name>
    <dbReference type="NCBI Taxonomy" id="28002"/>
    <lineage>
        <taxon>Eukaryota</taxon>
        <taxon>Metamonada</taxon>
        <taxon>Diplomonadida</taxon>
        <taxon>Hexamitidae</taxon>
        <taxon>Hexamitinae</taxon>
        <taxon>Hexamita</taxon>
    </lineage>
</organism>
<dbReference type="Proteomes" id="UP001642409">
    <property type="component" value="Unassembled WGS sequence"/>
</dbReference>
<dbReference type="EMBL" id="CAXDID020000215">
    <property type="protein sequence ID" value="CAL6057569.1"/>
    <property type="molecule type" value="Genomic_DNA"/>
</dbReference>
<keyword evidence="5" id="KW-1185">Reference proteome</keyword>
<dbReference type="AlphaFoldDB" id="A0AA86TJJ1"/>
<feature type="transmembrane region" description="Helical" evidence="2">
    <location>
        <begin position="6"/>
        <end position="30"/>
    </location>
</feature>
<dbReference type="EMBL" id="CATOUU010000137">
    <property type="protein sequence ID" value="CAI9917637.1"/>
    <property type="molecule type" value="Genomic_DNA"/>
</dbReference>
<protein>
    <submittedName>
        <fullName evidence="3">Transmembrane domain-containing protein</fullName>
    </submittedName>
    <submittedName>
        <fullName evidence="4">Transmembrane_domain-containing protein</fullName>
    </submittedName>
</protein>
<accession>A0AA86TJJ1</accession>
<name>A0AA86TJJ1_9EUKA</name>
<evidence type="ECO:0000256" key="2">
    <source>
        <dbReference type="SAM" id="Phobius"/>
    </source>
</evidence>
<keyword evidence="2" id="KW-1133">Transmembrane helix</keyword>
<keyword evidence="2 3" id="KW-0812">Transmembrane</keyword>
<gene>
    <name evidence="4" type="ORF">HINF_LOCUS47568</name>
    <name evidence="3" type="ORF">HINF_LOCUS5282</name>
</gene>
<feature type="region of interest" description="Disordered" evidence="1">
    <location>
        <begin position="356"/>
        <end position="399"/>
    </location>
</feature>
<reference evidence="3" key="1">
    <citation type="submission" date="2023-06" db="EMBL/GenBank/DDBJ databases">
        <authorList>
            <person name="Kurt Z."/>
        </authorList>
    </citation>
    <scope>NUCLEOTIDE SEQUENCE</scope>
</reference>
<sequence length="416" mass="46521">MAALTVSIGGIIGGIIVAVVFIIVLVIGCMKQNKAKAMDASLFGEFPTSSIVFHVLITIFLAIGLVLVGNTIGSALLGVAGFLYLIKICTVCCSNPELDAFRNQRSAQQTDAFLQKLRCTMPQAYFSIECYHMHTYTTRDSNGHVTTHTEKVVTFRETRYVNITGVIDSTPALYIRGSAPLVLLSLRQQVSWLGNSQYILNAMRAMAYQQNCFRDVYCSVGFNVHVPGLTPENFLQRGQYPAWISPGMLKLSILLQFDCLYICFMRSAIPHTYLPVIKACSLEQYVMVNNVYQLAQPVSQPDQIQLPSFDDFCTPNVDQIALPPILEENKEPLITEIRPPYIDTFDQIKPPTYDAYTGPAGNQNQQTVQNQQQMQQQQQYQDQQQYQQAPMNGTGNMMLQPATAEGQMGMQQMNMQ</sequence>